<evidence type="ECO:0000256" key="2">
    <source>
        <dbReference type="ARBA" id="ARBA00022691"/>
    </source>
</evidence>
<proteinExistence type="predicted"/>
<name>A0A4V2K881_9APHY</name>
<dbReference type="PANTHER" id="PTHR35897:SF1">
    <property type="entry name" value="METHYLTRANSFERASE AUSD"/>
    <property type="match status" value="1"/>
</dbReference>
<dbReference type="GO" id="GO:0016740">
    <property type="term" value="F:transferase activity"/>
    <property type="evidence" value="ECO:0007669"/>
    <property type="project" value="UniProtKB-KW"/>
</dbReference>
<accession>A0A4V2K881</accession>
<reference evidence="3 4" key="1">
    <citation type="submission" date="2019-01" db="EMBL/GenBank/DDBJ databases">
        <title>Draft genome sequences of three monokaryotic isolates of the white-rot basidiomycete fungus Dichomitus squalens.</title>
        <authorList>
            <consortium name="DOE Joint Genome Institute"/>
            <person name="Lopez S.C."/>
            <person name="Andreopoulos B."/>
            <person name="Pangilinan J."/>
            <person name="Lipzen A."/>
            <person name="Riley R."/>
            <person name="Ahrendt S."/>
            <person name="Ng V."/>
            <person name="Barry K."/>
            <person name="Daum C."/>
            <person name="Grigoriev I.V."/>
            <person name="Hilden K.S."/>
            <person name="Makela M.R."/>
            <person name="de Vries R.P."/>
        </authorList>
    </citation>
    <scope>NUCLEOTIDE SEQUENCE [LARGE SCALE GENOMIC DNA]</scope>
    <source>
        <strain evidence="3 4">CBS 464.89</strain>
    </source>
</reference>
<evidence type="ECO:0008006" key="5">
    <source>
        <dbReference type="Google" id="ProtNLM"/>
    </source>
</evidence>
<evidence type="ECO:0000256" key="1">
    <source>
        <dbReference type="ARBA" id="ARBA00022679"/>
    </source>
</evidence>
<sequence length="306" mass="34320">MSETHRTGWEKPLNPSLYAPDEEEKAFMQATTGIQDDEELKAHIIAVQTKAFELYKYPCIRQFDFMRLKMARLPAYSQFVELGKRREGAIFLDMGCCCMSVGNDIRKAVLDGWPIEGAIAADLSEELWNAGHELFRSTHETFPVPFFRGDILDPAFLASAPVLPTCRTPPATNTLSLPEMNTLTQLQGRIAAVHASSFFHLFKFDAQEQVARRLAGLLSPIPGSMLFGTHGGLAVKGRWCPDEGTKMDCHSPESWEELWVGIFSEVDAEVDVKATMREHIGGLTVFGTYPGNAEQRYWLDWSVTRV</sequence>
<dbReference type="AlphaFoldDB" id="A0A4V2K881"/>
<evidence type="ECO:0000313" key="4">
    <source>
        <dbReference type="Proteomes" id="UP000292082"/>
    </source>
</evidence>
<dbReference type="PANTHER" id="PTHR35897">
    <property type="entry name" value="METHYLTRANSFERASE AUSD"/>
    <property type="match status" value="1"/>
</dbReference>
<organism evidence="3 4">
    <name type="scientific">Dichomitus squalens</name>
    <dbReference type="NCBI Taxonomy" id="114155"/>
    <lineage>
        <taxon>Eukaryota</taxon>
        <taxon>Fungi</taxon>
        <taxon>Dikarya</taxon>
        <taxon>Basidiomycota</taxon>
        <taxon>Agaricomycotina</taxon>
        <taxon>Agaricomycetes</taxon>
        <taxon>Polyporales</taxon>
        <taxon>Polyporaceae</taxon>
        <taxon>Dichomitus</taxon>
    </lineage>
</organism>
<keyword evidence="4" id="KW-1185">Reference proteome</keyword>
<keyword evidence="2" id="KW-0949">S-adenosyl-L-methionine</keyword>
<protein>
    <recommendedName>
        <fullName evidence="5">Methyltransferase domain-containing protein</fullName>
    </recommendedName>
</protein>
<dbReference type="STRING" id="114155.A0A4V2K881"/>
<evidence type="ECO:0000313" key="3">
    <source>
        <dbReference type="EMBL" id="TBU58968.1"/>
    </source>
</evidence>
<gene>
    <name evidence="3" type="ORF">BD310DRAFT_818113</name>
</gene>
<dbReference type="InterPro" id="IPR051654">
    <property type="entry name" value="Meroterpenoid_MTases"/>
</dbReference>
<keyword evidence="1" id="KW-0808">Transferase</keyword>
<dbReference type="EMBL" id="ML145118">
    <property type="protein sequence ID" value="TBU58968.1"/>
    <property type="molecule type" value="Genomic_DNA"/>
</dbReference>
<dbReference type="Proteomes" id="UP000292082">
    <property type="component" value="Unassembled WGS sequence"/>
</dbReference>